<evidence type="ECO:0000256" key="4">
    <source>
        <dbReference type="ARBA" id="ARBA00023125"/>
    </source>
</evidence>
<keyword evidence="6" id="KW-0597">Phosphoprotein</keyword>
<dbReference type="InterPro" id="IPR011006">
    <property type="entry name" value="CheY-like_superfamily"/>
</dbReference>
<dbReference type="SMART" id="SM00448">
    <property type="entry name" value="REC"/>
    <property type="match status" value="1"/>
</dbReference>
<dbReference type="Gene3D" id="3.40.50.300">
    <property type="entry name" value="P-loop containing nucleotide triphosphate hydrolases"/>
    <property type="match status" value="1"/>
</dbReference>
<dbReference type="Pfam" id="PF02954">
    <property type="entry name" value="HTH_8"/>
    <property type="match status" value="1"/>
</dbReference>
<evidence type="ECO:0000256" key="2">
    <source>
        <dbReference type="ARBA" id="ARBA00022840"/>
    </source>
</evidence>
<dbReference type="SUPFAM" id="SSF52540">
    <property type="entry name" value="P-loop containing nucleoside triphosphate hydrolases"/>
    <property type="match status" value="1"/>
</dbReference>
<evidence type="ECO:0000256" key="3">
    <source>
        <dbReference type="ARBA" id="ARBA00023015"/>
    </source>
</evidence>
<dbReference type="PROSITE" id="PS00676">
    <property type="entry name" value="SIGMA54_INTERACT_2"/>
    <property type="match status" value="1"/>
</dbReference>
<dbReference type="Pfam" id="PF00072">
    <property type="entry name" value="Response_reg"/>
    <property type="match status" value="1"/>
</dbReference>
<reference evidence="9 10" key="1">
    <citation type="submission" date="2016-12" db="EMBL/GenBank/DDBJ databases">
        <title>Isolation and genomic insights into novel planktonic Zetaproteobacteria from stratified waters of the Chesapeake Bay.</title>
        <authorList>
            <person name="McAllister S.M."/>
            <person name="Kato S."/>
            <person name="Chan C.S."/>
            <person name="Chiu B.K."/>
            <person name="Field E.K."/>
        </authorList>
    </citation>
    <scope>NUCLEOTIDE SEQUENCE [LARGE SCALE GENOMIC DNA]</scope>
    <source>
        <strain evidence="9 10">CP-5</strain>
    </source>
</reference>
<proteinExistence type="predicted"/>
<evidence type="ECO:0000313" key="9">
    <source>
        <dbReference type="EMBL" id="ATX78910.1"/>
    </source>
</evidence>
<dbReference type="AlphaFoldDB" id="A0A2K8KVR4"/>
<dbReference type="Pfam" id="PF25601">
    <property type="entry name" value="AAA_lid_14"/>
    <property type="match status" value="1"/>
</dbReference>
<feature type="domain" description="Response regulatory" evidence="8">
    <location>
        <begin position="3"/>
        <end position="118"/>
    </location>
</feature>
<dbReference type="SMART" id="SM00382">
    <property type="entry name" value="AAA"/>
    <property type="match status" value="1"/>
</dbReference>
<keyword evidence="5" id="KW-0804">Transcription</keyword>
<dbReference type="InterPro" id="IPR002078">
    <property type="entry name" value="Sigma_54_int"/>
</dbReference>
<dbReference type="PROSITE" id="PS50110">
    <property type="entry name" value="RESPONSE_REGULATORY"/>
    <property type="match status" value="1"/>
</dbReference>
<dbReference type="InterPro" id="IPR001789">
    <property type="entry name" value="Sig_transdc_resp-reg_receiver"/>
</dbReference>
<dbReference type="EMBL" id="CP018799">
    <property type="protein sequence ID" value="ATX78910.1"/>
    <property type="molecule type" value="Genomic_DNA"/>
</dbReference>
<dbReference type="InterPro" id="IPR003593">
    <property type="entry name" value="AAA+_ATPase"/>
</dbReference>
<dbReference type="CDD" id="cd00009">
    <property type="entry name" value="AAA"/>
    <property type="match status" value="1"/>
</dbReference>
<dbReference type="InterPro" id="IPR027417">
    <property type="entry name" value="P-loop_NTPase"/>
</dbReference>
<accession>A0A2K8KVR4</accession>
<keyword evidence="1" id="KW-0547">Nucleotide-binding</keyword>
<keyword evidence="10" id="KW-1185">Reference proteome</keyword>
<feature type="modified residue" description="4-aspartylphosphate" evidence="6">
    <location>
        <position position="52"/>
    </location>
</feature>
<dbReference type="PANTHER" id="PTHR32071">
    <property type="entry name" value="TRANSCRIPTIONAL REGULATORY PROTEIN"/>
    <property type="match status" value="1"/>
</dbReference>
<dbReference type="Gene3D" id="1.10.10.60">
    <property type="entry name" value="Homeodomain-like"/>
    <property type="match status" value="1"/>
</dbReference>
<dbReference type="GO" id="GO:0043565">
    <property type="term" value="F:sequence-specific DNA binding"/>
    <property type="evidence" value="ECO:0007669"/>
    <property type="project" value="InterPro"/>
</dbReference>
<evidence type="ECO:0000259" key="8">
    <source>
        <dbReference type="PROSITE" id="PS50110"/>
    </source>
</evidence>
<evidence type="ECO:0000313" key="10">
    <source>
        <dbReference type="Proteomes" id="UP000231701"/>
    </source>
</evidence>
<dbReference type="KEGG" id="maes:Ga0123461_0473"/>
<evidence type="ECO:0000259" key="7">
    <source>
        <dbReference type="PROSITE" id="PS50045"/>
    </source>
</evidence>
<dbReference type="InterPro" id="IPR058031">
    <property type="entry name" value="AAA_lid_NorR"/>
</dbReference>
<dbReference type="FunFam" id="3.40.50.300:FF:000006">
    <property type="entry name" value="DNA-binding transcriptional regulator NtrC"/>
    <property type="match status" value="1"/>
</dbReference>
<dbReference type="SUPFAM" id="SSF46689">
    <property type="entry name" value="Homeodomain-like"/>
    <property type="match status" value="1"/>
</dbReference>
<dbReference type="GO" id="GO:0000160">
    <property type="term" value="P:phosphorelay signal transduction system"/>
    <property type="evidence" value="ECO:0007669"/>
    <property type="project" value="InterPro"/>
</dbReference>
<dbReference type="InterPro" id="IPR025943">
    <property type="entry name" value="Sigma_54_int_dom_ATP-bd_2"/>
</dbReference>
<dbReference type="PROSITE" id="PS50045">
    <property type="entry name" value="SIGMA54_INTERACT_4"/>
    <property type="match status" value="1"/>
</dbReference>
<evidence type="ECO:0000256" key="5">
    <source>
        <dbReference type="ARBA" id="ARBA00023163"/>
    </source>
</evidence>
<evidence type="ECO:0000256" key="1">
    <source>
        <dbReference type="ARBA" id="ARBA00022741"/>
    </source>
</evidence>
<dbReference type="PANTHER" id="PTHR32071:SF117">
    <property type="entry name" value="PTS-DEPENDENT DIHYDROXYACETONE KINASE OPERON REGULATORY PROTEIN-RELATED"/>
    <property type="match status" value="1"/>
</dbReference>
<evidence type="ECO:0000256" key="6">
    <source>
        <dbReference type="PROSITE-ProRule" id="PRU00169"/>
    </source>
</evidence>
<name>A0A2K8KVR4_MARES</name>
<dbReference type="InterPro" id="IPR002197">
    <property type="entry name" value="HTH_Fis"/>
</dbReference>
<dbReference type="Proteomes" id="UP000231701">
    <property type="component" value="Chromosome"/>
</dbReference>
<gene>
    <name evidence="9" type="ORF">Ga0123461_0473</name>
</gene>
<protein>
    <submittedName>
        <fullName evidence="9">Two component, sigma54 specific, transcriptional regulator, Fis family</fullName>
    </submittedName>
</protein>
<sequence length="456" mass="50081">MADILLVEDEANARQILSLGLNMQGHQVRGCESAAEAEKLMRAYDFDVVLTDLRMDGRDAGLDVIRAGKNLQPGARILLLTAYASAETAVAAMKEGAFDYLTKPVSAEELAAAVERALADSATADAAHGDHAGEDSAAKNEMLIGESEPMRRVRSRLQRAAQSDFTVLISGESGTGKELAAISVHAASNRAKGPFVPVHCGAIPEGLFESELFGHRKGAFTGADYNRAGLIESANGGTLFLDEIGEMPIAVQVKLLRALQERRIRRVGDDREHDVDVRIIAATNRDLEAEVRKGTFREDLFFRLNVVPVHMPPLRQRREDIPELAKALVQQWNDGRARLNDDCLARLSELPFMGNVRELENLLQRMLALSEGGDLDLALLNELYSVSQPEPEVSLSHLQKQEQDLDSWLEKIERQLIDEALAKTGGNITRAAEELGVSFRSLRYRLKKLGVAGEDE</sequence>
<dbReference type="Gene3D" id="3.40.50.2300">
    <property type="match status" value="1"/>
</dbReference>
<organism evidence="9 10">
    <name type="scientific">Mariprofundus aestuarium</name>
    <dbReference type="NCBI Taxonomy" id="1921086"/>
    <lineage>
        <taxon>Bacteria</taxon>
        <taxon>Pseudomonadati</taxon>
        <taxon>Pseudomonadota</taxon>
        <taxon>Candidatius Mariprofundia</taxon>
        <taxon>Mariprofundales</taxon>
        <taxon>Mariprofundaceae</taxon>
        <taxon>Mariprofundus</taxon>
    </lineage>
</organism>
<keyword evidence="4" id="KW-0238">DNA-binding</keyword>
<dbReference type="Pfam" id="PF00158">
    <property type="entry name" value="Sigma54_activat"/>
    <property type="match status" value="1"/>
</dbReference>
<dbReference type="RefSeq" id="WP_100276863.1">
    <property type="nucleotide sequence ID" value="NZ_CP018799.1"/>
</dbReference>
<dbReference type="GO" id="GO:0005524">
    <property type="term" value="F:ATP binding"/>
    <property type="evidence" value="ECO:0007669"/>
    <property type="project" value="UniProtKB-KW"/>
</dbReference>
<dbReference type="Gene3D" id="1.10.8.60">
    <property type="match status" value="1"/>
</dbReference>
<dbReference type="OrthoDB" id="5287973at2"/>
<feature type="domain" description="Sigma-54 factor interaction" evidence="7">
    <location>
        <begin position="143"/>
        <end position="368"/>
    </location>
</feature>
<keyword evidence="2" id="KW-0067">ATP-binding</keyword>
<dbReference type="InterPro" id="IPR009057">
    <property type="entry name" value="Homeodomain-like_sf"/>
</dbReference>
<dbReference type="SUPFAM" id="SSF52172">
    <property type="entry name" value="CheY-like"/>
    <property type="match status" value="1"/>
</dbReference>
<dbReference type="GO" id="GO:0006355">
    <property type="term" value="P:regulation of DNA-templated transcription"/>
    <property type="evidence" value="ECO:0007669"/>
    <property type="project" value="InterPro"/>
</dbReference>
<dbReference type="PRINTS" id="PR01590">
    <property type="entry name" value="HTHFIS"/>
</dbReference>
<keyword evidence="3" id="KW-0805">Transcription regulation</keyword>